<dbReference type="InterPro" id="IPR023407">
    <property type="entry name" value="Ribosomal_eS27_Zn-bd_dom_sf"/>
</dbReference>
<evidence type="ECO:0000256" key="5">
    <source>
        <dbReference type="ARBA" id="ARBA00023274"/>
    </source>
</evidence>
<dbReference type="RefSeq" id="XP_012897079.1">
    <property type="nucleotide sequence ID" value="XM_013041625.1"/>
</dbReference>
<dbReference type="Gene3D" id="2.20.25.100">
    <property type="entry name" value="Zn-binding ribosomal proteins"/>
    <property type="match status" value="1"/>
</dbReference>
<evidence type="ECO:0000256" key="3">
    <source>
        <dbReference type="ARBA" id="ARBA00022833"/>
    </source>
</evidence>
<dbReference type="HAMAP" id="MF_00371">
    <property type="entry name" value="Ribosomal_eS27"/>
    <property type="match status" value="1"/>
</dbReference>
<evidence type="ECO:0000313" key="7">
    <source>
        <dbReference type="Proteomes" id="UP000008312"/>
    </source>
</evidence>
<dbReference type="FunCoup" id="D8M4P2">
    <property type="interactions" value="415"/>
</dbReference>
<protein>
    <recommendedName>
        <fullName evidence="8">40S ribosomal protein S27</fullName>
    </recommendedName>
</protein>
<evidence type="ECO:0000256" key="2">
    <source>
        <dbReference type="ARBA" id="ARBA00010919"/>
    </source>
</evidence>
<dbReference type="InParanoid" id="D8M4P2"/>
<dbReference type="EMBL" id="FN668653">
    <property type="protein sequence ID" value="CBK23031.2"/>
    <property type="molecule type" value="Genomic_DNA"/>
</dbReference>
<gene>
    <name evidence="6" type="ORF">GSBLH_T00002973001</name>
</gene>
<evidence type="ECO:0000256" key="4">
    <source>
        <dbReference type="ARBA" id="ARBA00022980"/>
    </source>
</evidence>
<comment type="cofactor">
    <cofactor evidence="1">
        <name>Zn(2+)</name>
        <dbReference type="ChEBI" id="CHEBI:29105"/>
    </cofactor>
</comment>
<keyword evidence="7" id="KW-1185">Reference proteome</keyword>
<dbReference type="SUPFAM" id="SSF57829">
    <property type="entry name" value="Zn-binding ribosomal proteins"/>
    <property type="match status" value="1"/>
</dbReference>
<dbReference type="GO" id="GO:0005840">
    <property type="term" value="C:ribosome"/>
    <property type="evidence" value="ECO:0007669"/>
    <property type="project" value="UniProtKB-KW"/>
</dbReference>
<dbReference type="InterPro" id="IPR011332">
    <property type="entry name" value="Ribosomal_zn-bd"/>
</dbReference>
<organism evidence="6">
    <name type="scientific">Blastocystis hominis</name>
    <dbReference type="NCBI Taxonomy" id="12968"/>
    <lineage>
        <taxon>Eukaryota</taxon>
        <taxon>Sar</taxon>
        <taxon>Stramenopiles</taxon>
        <taxon>Bigyra</taxon>
        <taxon>Opalozoa</taxon>
        <taxon>Opalinata</taxon>
        <taxon>Blastocystidae</taxon>
        <taxon>Blastocystis</taxon>
    </lineage>
</organism>
<dbReference type="GeneID" id="24920101"/>
<dbReference type="OrthoDB" id="5567124at2759"/>
<dbReference type="InterPro" id="IPR000592">
    <property type="entry name" value="Ribosomal_eS27"/>
</dbReference>
<dbReference type="PANTHER" id="PTHR11594">
    <property type="entry name" value="40S RIBOSOMAL PROTEIN S27"/>
    <property type="match status" value="1"/>
</dbReference>
<comment type="similarity">
    <text evidence="2">Belongs to the eukaryotic ribosomal protein eS27 family.</text>
</comment>
<dbReference type="Pfam" id="PF01667">
    <property type="entry name" value="Ribosomal_S27e"/>
    <property type="match status" value="1"/>
</dbReference>
<keyword evidence="4" id="KW-0689">Ribosomal protein</keyword>
<name>D8M4P2_BLAHO</name>
<sequence length="146" mass="17019">MTSIRIRFMKMKRTNTRLTTPTRRIRLAWVVTMMMMKVRCFKMYFRMNSLFFVNSRNRDTSLFDTMVNDLRYPSAEEECQKHKLKRLVQAPNSYFMDVKCPGCMTITTVFSHAQTAVVCENCNALLCTPSGGKARIVAGCSYRQKK</sequence>
<evidence type="ECO:0008006" key="8">
    <source>
        <dbReference type="Google" id="ProtNLM"/>
    </source>
</evidence>
<dbReference type="FunFam" id="2.20.25.100:FF:000001">
    <property type="entry name" value="40S ribosomal protein S27"/>
    <property type="match status" value="1"/>
</dbReference>
<accession>D8M4P2</accession>
<keyword evidence="3" id="KW-0862">Zinc</keyword>
<reference evidence="6" key="1">
    <citation type="submission" date="2010-02" db="EMBL/GenBank/DDBJ databases">
        <title>Sequencing and annotation of the Blastocystis hominis genome.</title>
        <authorList>
            <person name="Wincker P."/>
        </authorList>
    </citation>
    <scope>NUCLEOTIDE SEQUENCE</scope>
    <source>
        <strain evidence="6">Singapore isolate B</strain>
    </source>
</reference>
<dbReference type="GO" id="GO:0006412">
    <property type="term" value="P:translation"/>
    <property type="evidence" value="ECO:0007669"/>
    <property type="project" value="InterPro"/>
</dbReference>
<dbReference type="GO" id="GO:0003735">
    <property type="term" value="F:structural constituent of ribosome"/>
    <property type="evidence" value="ECO:0007669"/>
    <property type="project" value="InterPro"/>
</dbReference>
<dbReference type="GO" id="GO:1990904">
    <property type="term" value="C:ribonucleoprotein complex"/>
    <property type="evidence" value="ECO:0007669"/>
    <property type="project" value="UniProtKB-KW"/>
</dbReference>
<proteinExistence type="inferred from homology"/>
<keyword evidence="5" id="KW-0687">Ribonucleoprotein</keyword>
<evidence type="ECO:0000313" key="6">
    <source>
        <dbReference type="EMBL" id="CBK23031.2"/>
    </source>
</evidence>
<dbReference type="AlphaFoldDB" id="D8M4P2"/>
<dbReference type="Proteomes" id="UP000008312">
    <property type="component" value="Unassembled WGS sequence"/>
</dbReference>
<evidence type="ECO:0000256" key="1">
    <source>
        <dbReference type="ARBA" id="ARBA00001947"/>
    </source>
</evidence>